<dbReference type="PRINTS" id="PR00260">
    <property type="entry name" value="CHEMTRNSDUCR"/>
</dbReference>
<evidence type="ECO:0000256" key="5">
    <source>
        <dbReference type="ARBA" id="ARBA00029447"/>
    </source>
</evidence>
<keyword evidence="7" id="KW-0812">Transmembrane</keyword>
<evidence type="ECO:0000259" key="8">
    <source>
        <dbReference type="PROSITE" id="PS50111"/>
    </source>
</evidence>
<keyword evidence="11" id="KW-1185">Reference proteome</keyword>
<keyword evidence="2" id="KW-1003">Cell membrane</keyword>
<dbReference type="CDD" id="cd06225">
    <property type="entry name" value="HAMP"/>
    <property type="match status" value="1"/>
</dbReference>
<evidence type="ECO:0000256" key="1">
    <source>
        <dbReference type="ARBA" id="ARBA00004236"/>
    </source>
</evidence>
<dbReference type="EMBL" id="CP089291">
    <property type="protein sequence ID" value="UOF91123.1"/>
    <property type="molecule type" value="Genomic_DNA"/>
</dbReference>
<protein>
    <submittedName>
        <fullName evidence="10">Methyl-accepting chemotaxis protein</fullName>
    </submittedName>
</protein>
<dbReference type="SUPFAM" id="SSF58104">
    <property type="entry name" value="Methyl-accepting chemotaxis protein (MCP) signaling domain"/>
    <property type="match status" value="1"/>
</dbReference>
<feature type="transmembrane region" description="Helical" evidence="7">
    <location>
        <begin position="182"/>
        <end position="204"/>
    </location>
</feature>
<comment type="subcellular location">
    <subcellularLocation>
        <location evidence="1">Cell membrane</location>
    </subcellularLocation>
</comment>
<dbReference type="Pfam" id="PF12729">
    <property type="entry name" value="4HB_MCP_1"/>
    <property type="match status" value="1"/>
</dbReference>
<dbReference type="Pfam" id="PF00672">
    <property type="entry name" value="HAMP"/>
    <property type="match status" value="1"/>
</dbReference>
<feature type="domain" description="HAMP" evidence="9">
    <location>
        <begin position="205"/>
        <end position="258"/>
    </location>
</feature>
<dbReference type="RefSeq" id="WP_347437816.1">
    <property type="nucleotide sequence ID" value="NZ_CP089291.1"/>
</dbReference>
<keyword evidence="7" id="KW-1133">Transmembrane helix</keyword>
<dbReference type="PROSITE" id="PS50111">
    <property type="entry name" value="CHEMOTAXIS_TRANSDUC_2"/>
    <property type="match status" value="1"/>
</dbReference>
<organism evidence="10 11">
    <name type="scientific">Fodinisporobacter ferrooxydans</name>
    <dbReference type="NCBI Taxonomy" id="2901836"/>
    <lineage>
        <taxon>Bacteria</taxon>
        <taxon>Bacillati</taxon>
        <taxon>Bacillota</taxon>
        <taxon>Bacilli</taxon>
        <taxon>Bacillales</taxon>
        <taxon>Alicyclobacillaceae</taxon>
        <taxon>Fodinisporobacter</taxon>
    </lineage>
</organism>
<dbReference type="PANTHER" id="PTHR32089:SF112">
    <property type="entry name" value="LYSOZYME-LIKE PROTEIN-RELATED"/>
    <property type="match status" value="1"/>
</dbReference>
<feature type="domain" description="Methyl-accepting transducer" evidence="8">
    <location>
        <begin position="277"/>
        <end position="513"/>
    </location>
</feature>
<evidence type="ECO:0000256" key="7">
    <source>
        <dbReference type="SAM" id="Phobius"/>
    </source>
</evidence>
<evidence type="ECO:0000256" key="2">
    <source>
        <dbReference type="ARBA" id="ARBA00022475"/>
    </source>
</evidence>
<dbReference type="Pfam" id="PF00015">
    <property type="entry name" value="MCPsignal"/>
    <property type="match status" value="1"/>
</dbReference>
<keyword evidence="3 7" id="KW-0472">Membrane</keyword>
<dbReference type="InterPro" id="IPR003660">
    <property type="entry name" value="HAMP_dom"/>
</dbReference>
<dbReference type="PROSITE" id="PS50885">
    <property type="entry name" value="HAMP"/>
    <property type="match status" value="1"/>
</dbReference>
<name>A0ABY4CKS9_9BACL</name>
<evidence type="ECO:0000259" key="9">
    <source>
        <dbReference type="PROSITE" id="PS50885"/>
    </source>
</evidence>
<dbReference type="Proteomes" id="UP000830167">
    <property type="component" value="Chromosome"/>
</dbReference>
<evidence type="ECO:0000256" key="6">
    <source>
        <dbReference type="PROSITE-ProRule" id="PRU00284"/>
    </source>
</evidence>
<proteinExistence type="inferred from homology"/>
<reference evidence="10" key="1">
    <citation type="submission" date="2021-12" db="EMBL/GenBank/DDBJ databases">
        <title>Alicyclobacillaceae gen. nov., sp. nov., isolated from chalcocite enrichment system.</title>
        <authorList>
            <person name="Jiang Z."/>
        </authorList>
    </citation>
    <scope>NUCLEOTIDE SEQUENCE</scope>
    <source>
        <strain evidence="10">MYW30-H2</strain>
    </source>
</reference>
<gene>
    <name evidence="10" type="ORF">LSG31_02360</name>
</gene>
<evidence type="ECO:0000313" key="11">
    <source>
        <dbReference type="Proteomes" id="UP000830167"/>
    </source>
</evidence>
<dbReference type="Gene3D" id="6.10.340.10">
    <property type="match status" value="1"/>
</dbReference>
<comment type="similarity">
    <text evidence="5">Belongs to the methyl-accepting chemotaxis (MCP) protein family.</text>
</comment>
<sequence length="563" mass="60641">MNLTVGKRLIAGFLSVALILCIVSGFSIYSIKQIESSYHALVFQKIQIRADIKEISIQIANQSRIIRGYLLVPNDHDLTNFKNKQNEITTLIDKTYQIPGVNDKIKTHMNQLKAMEKEYMQNANQVLVLYKTDKNEAISQFASSVFPFGNQMLTEAAAAVKDVQKLIDIDLQTTNSFVNSTITSVITVSILAVAIALALGIFIARMISKPVAALTVAAGQIAAGDLTVDSLAIKNRDEIGKLANGFNQMVYNLREIIQQVGQSAEQVATSSEELLASSEQTSQATENIASTVQEVATGNQQQANDVERAAQTIDEMAAGLQQITLRSQTVLSTADQAARVSVEGNQTVQKAINQMNTIHSTTREVAYSIQDLGNHAQSIGKIVETITGIANQTNLLALNAAIEAARAGEHGRGFAVVADEVRKLAEESSNSAKQIAEYITTIQNGIQKAVQSMKIGASEVNNGIEAVNLAKESFEKIYQSVENVSKQIAEVSAATEQMSAGTEDIVRVINHVVAASETTSSATQTVSAATEEQLASIEEIASSASSLSRMAMDLQLLISKFKV</sequence>
<dbReference type="PANTHER" id="PTHR32089">
    <property type="entry name" value="METHYL-ACCEPTING CHEMOTAXIS PROTEIN MCPB"/>
    <property type="match status" value="1"/>
</dbReference>
<keyword evidence="4 6" id="KW-0807">Transducer</keyword>
<dbReference type="Gene3D" id="1.10.287.950">
    <property type="entry name" value="Methyl-accepting chemotaxis protein"/>
    <property type="match status" value="1"/>
</dbReference>
<evidence type="ECO:0000256" key="3">
    <source>
        <dbReference type="ARBA" id="ARBA00023136"/>
    </source>
</evidence>
<dbReference type="InterPro" id="IPR024478">
    <property type="entry name" value="HlyB_4HB_MCP"/>
</dbReference>
<dbReference type="CDD" id="cd11386">
    <property type="entry name" value="MCP_signal"/>
    <property type="match status" value="1"/>
</dbReference>
<dbReference type="InterPro" id="IPR004090">
    <property type="entry name" value="Chemotax_Me-accpt_rcpt"/>
</dbReference>
<dbReference type="SMART" id="SM00283">
    <property type="entry name" value="MA"/>
    <property type="match status" value="1"/>
</dbReference>
<evidence type="ECO:0000256" key="4">
    <source>
        <dbReference type="ARBA" id="ARBA00023224"/>
    </source>
</evidence>
<evidence type="ECO:0000313" key="10">
    <source>
        <dbReference type="EMBL" id="UOF91123.1"/>
    </source>
</evidence>
<dbReference type="SMART" id="SM00304">
    <property type="entry name" value="HAMP"/>
    <property type="match status" value="1"/>
</dbReference>
<accession>A0ABY4CKS9</accession>
<dbReference type="InterPro" id="IPR004089">
    <property type="entry name" value="MCPsignal_dom"/>
</dbReference>